<evidence type="ECO:0000256" key="8">
    <source>
        <dbReference type="PROSITE-ProRule" id="PRU01360"/>
    </source>
</evidence>
<accession>A0ABW1SDP8</accession>
<dbReference type="Proteomes" id="UP001596303">
    <property type="component" value="Unassembled WGS sequence"/>
</dbReference>
<dbReference type="InterPro" id="IPR037066">
    <property type="entry name" value="Plug_dom_sf"/>
</dbReference>
<sequence length="876" mass="93679">MGQNLKKFFASSVIALSASTAFTQVALAQEAEEETAVQQTVIVTGTRGQPRSVTDSPVPVDVIGDEELDNVPFTDANDILKTLVPSYSLSRQPISDGGTFIRPATLRGMPTDKTLVLVNSKRRHRAALVQIGGSGTQGPDIATIPAVALESVEVLRDGAAALYGSDAIAGVINFILKEDAEGATFTAETGQYYEGDGFQFVTAANFGVALGENGFVNLSAEYSSSDATSRGTQYCESWACVDPNSPDFGGFNTDIAGYDYDSFVAGLDDANIGFGDVVQPWGQPQSEALRTFVNAGYTLNEYAELYAFGNYSKSQADGGFFYRYPGNGTIENIRTEDGSVWSPLYFFPGGFTPRFFGDVIDYSAAGGVRGELDSGFTYDLSARLGHNEIQYSLKNTVNPSLGEMSPTSFSPGDLINEEFQLQADFSKDFEVGMASPLVLAFGLSYLDESYELVGGDPMSYAAGPYATQDPYGFCDGDTPTAAGLGVIATGSTLDCSDPDDPVYTVVGVGSNGFPGYSPEFSGEYTRDSYAAYAELSGEVTDRLFLTGAVRFEDYSDFDSEVVGKIAGKFDLTDNMGLRASIGTGFRAPTPGQQGTTNVSTRLPNGFPVATGLFPAGGPIAGALGAEPLEPEKSTNYTFGFTGSWGQTSLTVDYYRIELQDRVNAISTQDVSADPTAGDAYLNYLALVDAGVVGAESIGGVFYFQNAFDTVTEGVDIVGTYTMPWESGATTSFTASVNYNKTEFDGFNIEGLFNAEDTYDFENGDPKWRGVFSVNHEMGPWNLIGRANYYGPYENSDSGGASGLIQDFDPVVQVDLEAAYQMSDAVRLSVGARNVFDQYPDKADPAIGDSCCGRVYRSDSIVDWQGGYYYVKLKAEL</sequence>
<dbReference type="SUPFAM" id="SSF56935">
    <property type="entry name" value="Porins"/>
    <property type="match status" value="1"/>
</dbReference>
<dbReference type="Pfam" id="PF07715">
    <property type="entry name" value="Plug"/>
    <property type="match status" value="1"/>
</dbReference>
<dbReference type="RefSeq" id="WP_377380342.1">
    <property type="nucleotide sequence ID" value="NZ_JBHSSW010000028.1"/>
</dbReference>
<evidence type="ECO:0000256" key="7">
    <source>
        <dbReference type="ARBA" id="ARBA00023237"/>
    </source>
</evidence>
<feature type="signal peptide" evidence="10">
    <location>
        <begin position="1"/>
        <end position="28"/>
    </location>
</feature>
<keyword evidence="10" id="KW-0732">Signal</keyword>
<keyword evidence="4 8" id="KW-0812">Transmembrane</keyword>
<dbReference type="InterPro" id="IPR039426">
    <property type="entry name" value="TonB-dep_rcpt-like"/>
</dbReference>
<comment type="similarity">
    <text evidence="8 9">Belongs to the TonB-dependent receptor family.</text>
</comment>
<dbReference type="InterPro" id="IPR012910">
    <property type="entry name" value="Plug_dom"/>
</dbReference>
<proteinExistence type="inferred from homology"/>
<reference evidence="14" key="1">
    <citation type="journal article" date="2019" name="Int. J. Syst. Evol. Microbiol.">
        <title>The Global Catalogue of Microorganisms (GCM) 10K type strain sequencing project: providing services to taxonomists for standard genome sequencing and annotation.</title>
        <authorList>
            <consortium name="The Broad Institute Genomics Platform"/>
            <consortium name="The Broad Institute Genome Sequencing Center for Infectious Disease"/>
            <person name="Wu L."/>
            <person name="Ma J."/>
        </authorList>
    </citation>
    <scope>NUCLEOTIDE SEQUENCE [LARGE SCALE GENOMIC DNA]</scope>
    <source>
        <strain evidence="14">CGMCC-1.15741</strain>
    </source>
</reference>
<dbReference type="InterPro" id="IPR036942">
    <property type="entry name" value="Beta-barrel_TonB_sf"/>
</dbReference>
<dbReference type="PROSITE" id="PS52016">
    <property type="entry name" value="TONB_DEPENDENT_REC_3"/>
    <property type="match status" value="1"/>
</dbReference>
<organism evidence="13 14">
    <name type="scientific">Ponticaulis profundi</name>
    <dbReference type="NCBI Taxonomy" id="2665222"/>
    <lineage>
        <taxon>Bacteria</taxon>
        <taxon>Pseudomonadati</taxon>
        <taxon>Pseudomonadota</taxon>
        <taxon>Alphaproteobacteria</taxon>
        <taxon>Hyphomonadales</taxon>
        <taxon>Hyphomonadaceae</taxon>
        <taxon>Ponticaulis</taxon>
    </lineage>
</organism>
<evidence type="ECO:0000259" key="12">
    <source>
        <dbReference type="Pfam" id="PF07715"/>
    </source>
</evidence>
<comment type="subcellular location">
    <subcellularLocation>
        <location evidence="1 8">Cell outer membrane</location>
        <topology evidence="1 8">Multi-pass membrane protein</topology>
    </subcellularLocation>
</comment>
<dbReference type="Pfam" id="PF00593">
    <property type="entry name" value="TonB_dep_Rec_b-barrel"/>
    <property type="match status" value="1"/>
</dbReference>
<keyword evidence="2 8" id="KW-0813">Transport</keyword>
<comment type="caution">
    <text evidence="13">The sequence shown here is derived from an EMBL/GenBank/DDBJ whole genome shotgun (WGS) entry which is preliminary data.</text>
</comment>
<name>A0ABW1SDP8_9PROT</name>
<keyword evidence="13" id="KW-0675">Receptor</keyword>
<keyword evidence="3 8" id="KW-1134">Transmembrane beta strand</keyword>
<keyword evidence="5 9" id="KW-0798">TonB box</keyword>
<gene>
    <name evidence="13" type="ORF">ACFQDM_14815</name>
</gene>
<evidence type="ECO:0000259" key="11">
    <source>
        <dbReference type="Pfam" id="PF00593"/>
    </source>
</evidence>
<evidence type="ECO:0000256" key="4">
    <source>
        <dbReference type="ARBA" id="ARBA00022692"/>
    </source>
</evidence>
<dbReference type="PANTHER" id="PTHR47234:SF3">
    <property type="entry name" value="SECRETIN_TONB SHORT N-TERMINAL DOMAIN-CONTAINING PROTEIN"/>
    <property type="match status" value="1"/>
</dbReference>
<evidence type="ECO:0000256" key="1">
    <source>
        <dbReference type="ARBA" id="ARBA00004571"/>
    </source>
</evidence>
<keyword evidence="7 8" id="KW-0998">Cell outer membrane</keyword>
<feature type="domain" description="TonB-dependent receptor plug" evidence="12">
    <location>
        <begin position="53"/>
        <end position="171"/>
    </location>
</feature>
<dbReference type="PANTHER" id="PTHR47234">
    <property type="match status" value="1"/>
</dbReference>
<keyword evidence="6 8" id="KW-0472">Membrane</keyword>
<evidence type="ECO:0000256" key="3">
    <source>
        <dbReference type="ARBA" id="ARBA00022452"/>
    </source>
</evidence>
<evidence type="ECO:0000313" key="13">
    <source>
        <dbReference type="EMBL" id="MFC6199356.1"/>
    </source>
</evidence>
<dbReference type="Gene3D" id="2.170.130.10">
    <property type="entry name" value="TonB-dependent receptor, plug domain"/>
    <property type="match status" value="1"/>
</dbReference>
<dbReference type="InterPro" id="IPR000531">
    <property type="entry name" value="Beta-barrel_TonB"/>
</dbReference>
<evidence type="ECO:0000256" key="6">
    <source>
        <dbReference type="ARBA" id="ARBA00023136"/>
    </source>
</evidence>
<keyword evidence="14" id="KW-1185">Reference proteome</keyword>
<evidence type="ECO:0000313" key="14">
    <source>
        <dbReference type="Proteomes" id="UP001596303"/>
    </source>
</evidence>
<feature type="chain" id="PRO_5045850311" evidence="10">
    <location>
        <begin position="29"/>
        <end position="876"/>
    </location>
</feature>
<feature type="domain" description="TonB-dependent receptor-like beta-barrel" evidence="11">
    <location>
        <begin position="306"/>
        <end position="834"/>
    </location>
</feature>
<dbReference type="EMBL" id="JBHSSW010000028">
    <property type="protein sequence ID" value="MFC6199356.1"/>
    <property type="molecule type" value="Genomic_DNA"/>
</dbReference>
<protein>
    <submittedName>
        <fullName evidence="13">TonB-dependent receptor plug domain-containing protein</fullName>
    </submittedName>
</protein>
<dbReference type="Gene3D" id="2.40.170.20">
    <property type="entry name" value="TonB-dependent receptor, beta-barrel domain"/>
    <property type="match status" value="1"/>
</dbReference>
<evidence type="ECO:0000256" key="5">
    <source>
        <dbReference type="ARBA" id="ARBA00023077"/>
    </source>
</evidence>
<evidence type="ECO:0000256" key="9">
    <source>
        <dbReference type="RuleBase" id="RU003357"/>
    </source>
</evidence>
<evidence type="ECO:0000256" key="2">
    <source>
        <dbReference type="ARBA" id="ARBA00022448"/>
    </source>
</evidence>
<evidence type="ECO:0000256" key="10">
    <source>
        <dbReference type="SAM" id="SignalP"/>
    </source>
</evidence>